<dbReference type="EMBL" id="JAIWYP010000016">
    <property type="protein sequence ID" value="KAH3696749.1"/>
    <property type="molecule type" value="Genomic_DNA"/>
</dbReference>
<proteinExistence type="predicted"/>
<sequence length="50" mass="5706">MTTRHPHDPTRTNTDKPDSSTLSTRRPDRLSGQSYVLVRTNLAETRRAPD</sequence>
<evidence type="ECO:0000256" key="1">
    <source>
        <dbReference type="SAM" id="MobiDB-lite"/>
    </source>
</evidence>
<evidence type="ECO:0000313" key="2">
    <source>
        <dbReference type="EMBL" id="KAH3696749.1"/>
    </source>
</evidence>
<evidence type="ECO:0000313" key="3">
    <source>
        <dbReference type="Proteomes" id="UP000828390"/>
    </source>
</evidence>
<comment type="caution">
    <text evidence="2">The sequence shown here is derived from an EMBL/GenBank/DDBJ whole genome shotgun (WGS) entry which is preliminary data.</text>
</comment>
<dbReference type="AlphaFoldDB" id="A0A9D3YDX9"/>
<organism evidence="2 3">
    <name type="scientific">Dreissena polymorpha</name>
    <name type="common">Zebra mussel</name>
    <name type="synonym">Mytilus polymorpha</name>
    <dbReference type="NCBI Taxonomy" id="45954"/>
    <lineage>
        <taxon>Eukaryota</taxon>
        <taxon>Metazoa</taxon>
        <taxon>Spiralia</taxon>
        <taxon>Lophotrochozoa</taxon>
        <taxon>Mollusca</taxon>
        <taxon>Bivalvia</taxon>
        <taxon>Autobranchia</taxon>
        <taxon>Heteroconchia</taxon>
        <taxon>Euheterodonta</taxon>
        <taxon>Imparidentia</taxon>
        <taxon>Neoheterodontei</taxon>
        <taxon>Myida</taxon>
        <taxon>Dreissenoidea</taxon>
        <taxon>Dreissenidae</taxon>
        <taxon>Dreissena</taxon>
    </lineage>
</organism>
<keyword evidence="3" id="KW-1185">Reference proteome</keyword>
<feature type="compositionally biased region" description="Basic and acidic residues" evidence="1">
    <location>
        <begin position="1"/>
        <end position="18"/>
    </location>
</feature>
<accession>A0A9D3YDX9</accession>
<feature type="region of interest" description="Disordered" evidence="1">
    <location>
        <begin position="1"/>
        <end position="50"/>
    </location>
</feature>
<reference evidence="2" key="1">
    <citation type="journal article" date="2019" name="bioRxiv">
        <title>The Genome of the Zebra Mussel, Dreissena polymorpha: A Resource for Invasive Species Research.</title>
        <authorList>
            <person name="McCartney M.A."/>
            <person name="Auch B."/>
            <person name="Kono T."/>
            <person name="Mallez S."/>
            <person name="Zhang Y."/>
            <person name="Obille A."/>
            <person name="Becker A."/>
            <person name="Abrahante J.E."/>
            <person name="Garbe J."/>
            <person name="Badalamenti J.P."/>
            <person name="Herman A."/>
            <person name="Mangelson H."/>
            <person name="Liachko I."/>
            <person name="Sullivan S."/>
            <person name="Sone E.D."/>
            <person name="Koren S."/>
            <person name="Silverstein K.A.T."/>
            <person name="Beckman K.B."/>
            <person name="Gohl D.M."/>
        </authorList>
    </citation>
    <scope>NUCLEOTIDE SEQUENCE</scope>
    <source>
        <strain evidence="2">Duluth1</strain>
        <tissue evidence="2">Whole animal</tissue>
    </source>
</reference>
<reference evidence="2" key="2">
    <citation type="submission" date="2020-11" db="EMBL/GenBank/DDBJ databases">
        <authorList>
            <person name="McCartney M.A."/>
            <person name="Auch B."/>
            <person name="Kono T."/>
            <person name="Mallez S."/>
            <person name="Becker A."/>
            <person name="Gohl D.M."/>
            <person name="Silverstein K.A.T."/>
            <person name="Koren S."/>
            <person name="Bechman K.B."/>
            <person name="Herman A."/>
            <person name="Abrahante J.E."/>
            <person name="Garbe J."/>
        </authorList>
    </citation>
    <scope>NUCLEOTIDE SEQUENCE</scope>
    <source>
        <strain evidence="2">Duluth1</strain>
        <tissue evidence="2">Whole animal</tissue>
    </source>
</reference>
<name>A0A9D3YDX9_DREPO</name>
<gene>
    <name evidence="2" type="ORF">DPMN_084225</name>
</gene>
<protein>
    <submittedName>
        <fullName evidence="2">Uncharacterized protein</fullName>
    </submittedName>
</protein>
<dbReference type="Proteomes" id="UP000828390">
    <property type="component" value="Unassembled WGS sequence"/>
</dbReference>